<reference evidence="1 2" key="1">
    <citation type="submission" date="2021-03" db="EMBL/GenBank/DDBJ databases">
        <title>Complete genome of Parasphingorhabdus_sp.JHSY0214.</title>
        <authorList>
            <person name="Yoo J.H."/>
            <person name="Bae J.W."/>
        </authorList>
    </citation>
    <scope>NUCLEOTIDE SEQUENCE [LARGE SCALE GENOMIC DNA]</scope>
    <source>
        <strain evidence="1 2">JHSY0214</strain>
    </source>
</reference>
<protein>
    <submittedName>
        <fullName evidence="1">Uncharacterized protein</fullName>
    </submittedName>
</protein>
<dbReference type="Proteomes" id="UP000663923">
    <property type="component" value="Chromosome"/>
</dbReference>
<name>A0ABX7T1M8_9SPHN</name>
<accession>A0ABX7T1M8</accession>
<proteinExistence type="predicted"/>
<dbReference type="RefSeq" id="WP_207986888.1">
    <property type="nucleotide sequence ID" value="NZ_CP071794.1"/>
</dbReference>
<sequence length="66" mass="7649">MLDDDKAFAIYELEDWHGYFWIWSGADTIFFLAERQEDSELPIDISFGRAPADYYAKLKAQVAALL</sequence>
<evidence type="ECO:0000313" key="1">
    <source>
        <dbReference type="EMBL" id="QTD55061.1"/>
    </source>
</evidence>
<evidence type="ECO:0000313" key="2">
    <source>
        <dbReference type="Proteomes" id="UP000663923"/>
    </source>
</evidence>
<gene>
    <name evidence="1" type="ORF">J4G78_12600</name>
</gene>
<organism evidence="1 2">
    <name type="scientific">Parasphingorhabdus cellanae</name>
    <dbReference type="NCBI Taxonomy" id="2806553"/>
    <lineage>
        <taxon>Bacteria</taxon>
        <taxon>Pseudomonadati</taxon>
        <taxon>Pseudomonadota</taxon>
        <taxon>Alphaproteobacteria</taxon>
        <taxon>Sphingomonadales</taxon>
        <taxon>Sphingomonadaceae</taxon>
        <taxon>Parasphingorhabdus</taxon>
    </lineage>
</organism>
<keyword evidence="2" id="KW-1185">Reference proteome</keyword>
<dbReference type="EMBL" id="CP071794">
    <property type="protein sequence ID" value="QTD55061.1"/>
    <property type="molecule type" value="Genomic_DNA"/>
</dbReference>